<feature type="domain" description="DUF6594" evidence="3">
    <location>
        <begin position="22"/>
        <end position="287"/>
    </location>
</feature>
<dbReference type="PANTHER" id="PTHR34502">
    <property type="entry name" value="DUF6594 DOMAIN-CONTAINING PROTEIN-RELATED"/>
    <property type="match status" value="1"/>
</dbReference>
<protein>
    <recommendedName>
        <fullName evidence="3">DUF6594 domain-containing protein</fullName>
    </recommendedName>
</protein>
<keyword evidence="2" id="KW-1133">Transmembrane helix</keyword>
<evidence type="ECO:0000313" key="4">
    <source>
        <dbReference type="EMBL" id="OCL08141.1"/>
    </source>
</evidence>
<dbReference type="InterPro" id="IPR046529">
    <property type="entry name" value="DUF6594"/>
</dbReference>
<gene>
    <name evidence="4" type="ORF">AOQ84DRAFT_293747</name>
</gene>
<dbReference type="AlphaFoldDB" id="A0A8E2F0Z8"/>
<keyword evidence="2" id="KW-0472">Membrane</keyword>
<organism evidence="4 5">
    <name type="scientific">Glonium stellatum</name>
    <dbReference type="NCBI Taxonomy" id="574774"/>
    <lineage>
        <taxon>Eukaryota</taxon>
        <taxon>Fungi</taxon>
        <taxon>Dikarya</taxon>
        <taxon>Ascomycota</taxon>
        <taxon>Pezizomycotina</taxon>
        <taxon>Dothideomycetes</taxon>
        <taxon>Pleosporomycetidae</taxon>
        <taxon>Gloniales</taxon>
        <taxon>Gloniaceae</taxon>
        <taxon>Glonium</taxon>
    </lineage>
</organism>
<feature type="region of interest" description="Disordered" evidence="1">
    <location>
        <begin position="1"/>
        <end position="25"/>
    </location>
</feature>
<dbReference type="Proteomes" id="UP000250140">
    <property type="component" value="Unassembled WGS sequence"/>
</dbReference>
<feature type="compositionally biased region" description="Polar residues" evidence="1">
    <location>
        <begin position="1"/>
        <end position="15"/>
    </location>
</feature>
<evidence type="ECO:0000313" key="5">
    <source>
        <dbReference type="Proteomes" id="UP000250140"/>
    </source>
</evidence>
<name>A0A8E2F0Z8_9PEZI</name>
<accession>A0A8E2F0Z8</accession>
<feature type="transmembrane region" description="Helical" evidence="2">
    <location>
        <begin position="254"/>
        <end position="271"/>
    </location>
</feature>
<keyword evidence="5" id="KW-1185">Reference proteome</keyword>
<dbReference type="EMBL" id="KV749708">
    <property type="protein sequence ID" value="OCL08141.1"/>
    <property type="molecule type" value="Genomic_DNA"/>
</dbReference>
<evidence type="ECO:0000259" key="3">
    <source>
        <dbReference type="Pfam" id="PF20237"/>
    </source>
</evidence>
<reference evidence="4 5" key="1">
    <citation type="journal article" date="2016" name="Nat. Commun.">
        <title>Ectomycorrhizal ecology is imprinted in the genome of the dominant symbiotic fungus Cenococcum geophilum.</title>
        <authorList>
            <consortium name="DOE Joint Genome Institute"/>
            <person name="Peter M."/>
            <person name="Kohler A."/>
            <person name="Ohm R.A."/>
            <person name="Kuo A."/>
            <person name="Krutzmann J."/>
            <person name="Morin E."/>
            <person name="Arend M."/>
            <person name="Barry K.W."/>
            <person name="Binder M."/>
            <person name="Choi C."/>
            <person name="Clum A."/>
            <person name="Copeland A."/>
            <person name="Grisel N."/>
            <person name="Haridas S."/>
            <person name="Kipfer T."/>
            <person name="LaButti K."/>
            <person name="Lindquist E."/>
            <person name="Lipzen A."/>
            <person name="Maire R."/>
            <person name="Meier B."/>
            <person name="Mihaltcheva S."/>
            <person name="Molinier V."/>
            <person name="Murat C."/>
            <person name="Poggeler S."/>
            <person name="Quandt C.A."/>
            <person name="Sperisen C."/>
            <person name="Tritt A."/>
            <person name="Tisserant E."/>
            <person name="Crous P.W."/>
            <person name="Henrissat B."/>
            <person name="Nehls U."/>
            <person name="Egli S."/>
            <person name="Spatafora J.W."/>
            <person name="Grigoriev I.V."/>
            <person name="Martin F.M."/>
        </authorList>
    </citation>
    <scope>NUCLEOTIDE SEQUENCE [LARGE SCALE GENOMIC DNA]</scope>
    <source>
        <strain evidence="4 5">CBS 207.34</strain>
    </source>
</reference>
<proteinExistence type="predicted"/>
<feature type="transmembrane region" description="Helical" evidence="2">
    <location>
        <begin position="224"/>
        <end position="247"/>
    </location>
</feature>
<evidence type="ECO:0000256" key="1">
    <source>
        <dbReference type="SAM" id="MobiDB-lite"/>
    </source>
</evidence>
<sequence>MANKSSGAPSNTTPPQDLIPGYPRLGERMGSAPEMAIFRRFGTLNAQMLLYMQSELIHLENELRELEWEDSRSDQPYRSKYSRDCFFLHNPKTPGDDRQLKLVMEIKAKLKEYNKTLKLQSFLTSMPEPSNCDLEHIQCYMESRDMGPLIMTGPDADIWGSVAVPESRVPDLIALQARHSEDPFSRWVTGTGMKIFFRCGGHRWRKPSPVHGRIIYLNNKLLRITYWITSIIASILPVSSIVILYCVKSMLARLAIIAGFNIIVSLCLLSFTDAKRSEAFAVTAAYVSDSLFLLEKTLKR</sequence>
<dbReference type="PANTHER" id="PTHR34502:SF5">
    <property type="entry name" value="DUF6594 DOMAIN-CONTAINING PROTEIN"/>
    <property type="match status" value="1"/>
</dbReference>
<keyword evidence="2" id="KW-0812">Transmembrane</keyword>
<dbReference type="Pfam" id="PF20237">
    <property type="entry name" value="DUF6594"/>
    <property type="match status" value="1"/>
</dbReference>
<dbReference type="OrthoDB" id="5342093at2759"/>
<evidence type="ECO:0000256" key="2">
    <source>
        <dbReference type="SAM" id="Phobius"/>
    </source>
</evidence>